<proteinExistence type="predicted"/>
<dbReference type="CDD" id="cd00085">
    <property type="entry name" value="HNHc"/>
    <property type="match status" value="1"/>
</dbReference>
<sequence>MSGKPTANRRSYSRATIQALTALSEGHCYFPGCLVPVLVFVRGVPRMNLEIAHIVAIEDNGPRADPQMPLAERNAFENLMLMCRPHHTTIDQDQETYDSEVLWYWKYEREGSGMEVLDGLSGLTERRLEGMIGEALQQRETHLDQALERLERIDASAARWLTDLRTEVEALRQRPLVDTETVLALERAAYGLRRLDKGTVEALDSAVHGLRNLSSMTEALAAAVAEAKRPPRWMQ</sequence>
<dbReference type="EMBL" id="BAAAHH010000013">
    <property type="protein sequence ID" value="GAA0953255.1"/>
    <property type="molecule type" value="Genomic_DNA"/>
</dbReference>
<evidence type="ECO:0008006" key="3">
    <source>
        <dbReference type="Google" id="ProtNLM"/>
    </source>
</evidence>
<accession>A0ABN1R8U4</accession>
<dbReference type="RefSeq" id="WP_344241892.1">
    <property type="nucleotide sequence ID" value="NZ_BAAAHH010000013.1"/>
</dbReference>
<name>A0ABN1R8U4_9ACTN</name>
<dbReference type="Proteomes" id="UP001500665">
    <property type="component" value="Unassembled WGS sequence"/>
</dbReference>
<evidence type="ECO:0000313" key="2">
    <source>
        <dbReference type="Proteomes" id="UP001500665"/>
    </source>
</evidence>
<gene>
    <name evidence="1" type="ORF">GCM10009550_34960</name>
</gene>
<dbReference type="InterPro" id="IPR003615">
    <property type="entry name" value="HNH_nuc"/>
</dbReference>
<evidence type="ECO:0000313" key="1">
    <source>
        <dbReference type="EMBL" id="GAA0953255.1"/>
    </source>
</evidence>
<comment type="caution">
    <text evidence="1">The sequence shown here is derived from an EMBL/GenBank/DDBJ whole genome shotgun (WGS) entry which is preliminary data.</text>
</comment>
<protein>
    <recommendedName>
        <fullName evidence="3">HNH endonuclease</fullName>
    </recommendedName>
</protein>
<reference evidence="1 2" key="1">
    <citation type="journal article" date="2019" name="Int. J. Syst. Evol. Microbiol.">
        <title>The Global Catalogue of Microorganisms (GCM) 10K type strain sequencing project: providing services to taxonomists for standard genome sequencing and annotation.</title>
        <authorList>
            <consortium name="The Broad Institute Genomics Platform"/>
            <consortium name="The Broad Institute Genome Sequencing Center for Infectious Disease"/>
            <person name="Wu L."/>
            <person name="Ma J."/>
        </authorList>
    </citation>
    <scope>NUCLEOTIDE SEQUENCE [LARGE SCALE GENOMIC DNA]</scope>
    <source>
        <strain evidence="1 2">JCM 10696</strain>
    </source>
</reference>
<keyword evidence="2" id="KW-1185">Reference proteome</keyword>
<organism evidence="1 2">
    <name type="scientific">Actinocorallia libanotica</name>
    <dbReference type="NCBI Taxonomy" id="46162"/>
    <lineage>
        <taxon>Bacteria</taxon>
        <taxon>Bacillati</taxon>
        <taxon>Actinomycetota</taxon>
        <taxon>Actinomycetes</taxon>
        <taxon>Streptosporangiales</taxon>
        <taxon>Thermomonosporaceae</taxon>
        <taxon>Actinocorallia</taxon>
    </lineage>
</organism>